<reference evidence="1 2" key="1">
    <citation type="journal article" date="2015" name="Genome Announc.">
        <title>Draft Genome Sequences of Marine Isolates of Thalassomonas viridans and Thalassomonas actiniarum.</title>
        <authorList>
            <person name="Olonade I."/>
            <person name="van Zyl L.J."/>
            <person name="Trindade M."/>
        </authorList>
    </citation>
    <scope>NUCLEOTIDE SEQUENCE [LARGE SCALE GENOMIC DNA]</scope>
    <source>
        <strain evidence="1 2">A5K-106</strain>
    </source>
</reference>
<sequence length="116" mass="13578">MNTELWKQHVVEILTNIADENFQKKIWFSDTLYCSTPGELYCILFDDYSIELFIDDNDVNLNANQKANGKILINLMDEFSEECGDNMTAENTINNLKWKAIRKQAERFLHTLNQPN</sequence>
<evidence type="ECO:0000313" key="2">
    <source>
        <dbReference type="Proteomes" id="UP000032568"/>
    </source>
</evidence>
<proteinExistence type="predicted"/>
<dbReference type="KEGG" id="tact:SG35_020910"/>
<organism evidence="1 2">
    <name type="scientific">Thalassomonas actiniarum</name>
    <dbReference type="NCBI Taxonomy" id="485447"/>
    <lineage>
        <taxon>Bacteria</taxon>
        <taxon>Pseudomonadati</taxon>
        <taxon>Pseudomonadota</taxon>
        <taxon>Gammaproteobacteria</taxon>
        <taxon>Alteromonadales</taxon>
        <taxon>Colwelliaceae</taxon>
        <taxon>Thalassomonas</taxon>
    </lineage>
</organism>
<evidence type="ECO:0000313" key="1">
    <source>
        <dbReference type="EMBL" id="WDD97739.1"/>
    </source>
</evidence>
<reference evidence="1 2" key="2">
    <citation type="journal article" date="2022" name="Mar. Drugs">
        <title>Bioassay-Guided Fractionation Leads to the Detection of Cholic Acid Generated by the Rare Thalassomonas sp.</title>
        <authorList>
            <person name="Pheiffer F."/>
            <person name="Schneider Y.K."/>
            <person name="Hansen E.H."/>
            <person name="Andersen J.H."/>
            <person name="Isaksson J."/>
            <person name="Busche T."/>
            <person name="R C."/>
            <person name="Kalinowski J."/>
            <person name="Zyl L.V."/>
            <person name="Trindade M."/>
        </authorList>
    </citation>
    <scope>NUCLEOTIDE SEQUENCE [LARGE SCALE GENOMIC DNA]</scope>
    <source>
        <strain evidence="1 2">A5K-106</strain>
    </source>
</reference>
<protein>
    <submittedName>
        <fullName evidence="1">Uncharacterized protein</fullName>
    </submittedName>
</protein>
<dbReference type="EMBL" id="CP059735">
    <property type="protein sequence ID" value="WDD97739.1"/>
    <property type="molecule type" value="Genomic_DNA"/>
</dbReference>
<dbReference type="AlphaFoldDB" id="A0AAE9YP94"/>
<gene>
    <name evidence="1" type="ORF">SG35_020910</name>
</gene>
<accession>A0AAE9YP94</accession>
<keyword evidence="2" id="KW-1185">Reference proteome</keyword>
<dbReference type="Proteomes" id="UP000032568">
    <property type="component" value="Chromosome"/>
</dbReference>
<name>A0AAE9YP94_9GAMM</name>
<dbReference type="RefSeq" id="WP_044831230.1">
    <property type="nucleotide sequence ID" value="NZ_CP059735.1"/>
</dbReference>